<accession>A0A9D3Y2K6</accession>
<comment type="caution">
    <text evidence="1">The sequence shown here is derived from an EMBL/GenBank/DDBJ whole genome shotgun (WGS) entry which is preliminary data.</text>
</comment>
<organism evidence="1 2">
    <name type="scientific">Dreissena polymorpha</name>
    <name type="common">Zebra mussel</name>
    <name type="synonym">Mytilus polymorpha</name>
    <dbReference type="NCBI Taxonomy" id="45954"/>
    <lineage>
        <taxon>Eukaryota</taxon>
        <taxon>Metazoa</taxon>
        <taxon>Spiralia</taxon>
        <taxon>Lophotrochozoa</taxon>
        <taxon>Mollusca</taxon>
        <taxon>Bivalvia</taxon>
        <taxon>Autobranchia</taxon>
        <taxon>Heteroconchia</taxon>
        <taxon>Euheterodonta</taxon>
        <taxon>Imparidentia</taxon>
        <taxon>Neoheterodontei</taxon>
        <taxon>Myida</taxon>
        <taxon>Dreissenoidea</taxon>
        <taxon>Dreissenidae</taxon>
        <taxon>Dreissena</taxon>
    </lineage>
</organism>
<dbReference type="EMBL" id="JAIWYP010000019">
    <property type="protein sequence ID" value="KAH3692749.1"/>
    <property type="molecule type" value="Genomic_DNA"/>
</dbReference>
<protein>
    <submittedName>
        <fullName evidence="1">Uncharacterized protein</fullName>
    </submittedName>
</protein>
<dbReference type="AlphaFoldDB" id="A0A9D3Y2K6"/>
<evidence type="ECO:0000313" key="2">
    <source>
        <dbReference type="Proteomes" id="UP000828390"/>
    </source>
</evidence>
<gene>
    <name evidence="1" type="ORF">DPMN_194501</name>
</gene>
<reference evidence="1" key="2">
    <citation type="submission" date="2020-11" db="EMBL/GenBank/DDBJ databases">
        <authorList>
            <person name="McCartney M.A."/>
            <person name="Auch B."/>
            <person name="Kono T."/>
            <person name="Mallez S."/>
            <person name="Becker A."/>
            <person name="Gohl D.M."/>
            <person name="Silverstein K.A.T."/>
            <person name="Koren S."/>
            <person name="Bechman K.B."/>
            <person name="Herman A."/>
            <person name="Abrahante J.E."/>
            <person name="Garbe J."/>
        </authorList>
    </citation>
    <scope>NUCLEOTIDE SEQUENCE</scope>
    <source>
        <strain evidence="1">Duluth1</strain>
        <tissue evidence="1">Whole animal</tissue>
    </source>
</reference>
<sequence length="74" mass="8070">MLETRFPVQTADVNTLSQRVSAKLCPTGNTRSYVSSKRPTLSTTALYFSCSIETPAFRTTSVGYDKYASNSHGA</sequence>
<proteinExistence type="predicted"/>
<dbReference type="Proteomes" id="UP000828390">
    <property type="component" value="Unassembled WGS sequence"/>
</dbReference>
<evidence type="ECO:0000313" key="1">
    <source>
        <dbReference type="EMBL" id="KAH3692749.1"/>
    </source>
</evidence>
<keyword evidence="2" id="KW-1185">Reference proteome</keyword>
<reference evidence="1" key="1">
    <citation type="journal article" date="2019" name="bioRxiv">
        <title>The Genome of the Zebra Mussel, Dreissena polymorpha: A Resource for Invasive Species Research.</title>
        <authorList>
            <person name="McCartney M.A."/>
            <person name="Auch B."/>
            <person name="Kono T."/>
            <person name="Mallez S."/>
            <person name="Zhang Y."/>
            <person name="Obille A."/>
            <person name="Becker A."/>
            <person name="Abrahante J.E."/>
            <person name="Garbe J."/>
            <person name="Badalamenti J.P."/>
            <person name="Herman A."/>
            <person name="Mangelson H."/>
            <person name="Liachko I."/>
            <person name="Sullivan S."/>
            <person name="Sone E.D."/>
            <person name="Koren S."/>
            <person name="Silverstein K.A.T."/>
            <person name="Beckman K.B."/>
            <person name="Gohl D.M."/>
        </authorList>
    </citation>
    <scope>NUCLEOTIDE SEQUENCE</scope>
    <source>
        <strain evidence="1">Duluth1</strain>
        <tissue evidence="1">Whole animal</tissue>
    </source>
</reference>
<name>A0A9D3Y2K6_DREPO</name>